<dbReference type="InterPro" id="IPR045269">
    <property type="entry name" value="Atg1-like"/>
</dbReference>
<dbReference type="Pfam" id="PF04212">
    <property type="entry name" value="MIT"/>
    <property type="match status" value="2"/>
</dbReference>
<name>E0VSF9_PEDHC</name>
<dbReference type="KEGG" id="phu:Phum_PHUM418030"/>
<evidence type="ECO:0000256" key="3">
    <source>
        <dbReference type="ARBA" id="ARBA00021644"/>
    </source>
</evidence>
<comment type="catalytic activity">
    <reaction evidence="14">
        <text>L-seryl-[protein] + ATP = O-phospho-L-seryl-[protein] + ADP + H(+)</text>
        <dbReference type="Rhea" id="RHEA:17989"/>
        <dbReference type="Rhea" id="RHEA-COMP:9863"/>
        <dbReference type="Rhea" id="RHEA-COMP:11604"/>
        <dbReference type="ChEBI" id="CHEBI:15378"/>
        <dbReference type="ChEBI" id="CHEBI:29999"/>
        <dbReference type="ChEBI" id="CHEBI:30616"/>
        <dbReference type="ChEBI" id="CHEBI:83421"/>
        <dbReference type="ChEBI" id="CHEBI:456216"/>
        <dbReference type="EC" id="2.7.11.1"/>
    </reaction>
</comment>
<dbReference type="GO" id="GO:0061709">
    <property type="term" value="P:reticulophagy"/>
    <property type="evidence" value="ECO:0007669"/>
    <property type="project" value="TreeGrafter"/>
</dbReference>
<dbReference type="GO" id="GO:0042594">
    <property type="term" value="P:response to starvation"/>
    <property type="evidence" value="ECO:0007669"/>
    <property type="project" value="TreeGrafter"/>
</dbReference>
<dbReference type="InParanoid" id="E0VSF9"/>
<dbReference type="Proteomes" id="UP000009046">
    <property type="component" value="Unassembled WGS sequence"/>
</dbReference>
<comment type="subcellular location">
    <subcellularLocation>
        <location evidence="1">Cytoplasm</location>
    </subcellularLocation>
</comment>
<dbReference type="EC" id="2.7.11.1" evidence="2"/>
<keyword evidence="8 15" id="KW-0547">Nucleotide-binding</keyword>
<evidence type="ECO:0000259" key="16">
    <source>
        <dbReference type="PROSITE" id="PS50011"/>
    </source>
</evidence>
<dbReference type="RefSeq" id="XP_002429053.1">
    <property type="nucleotide sequence ID" value="XM_002429008.1"/>
</dbReference>
<evidence type="ECO:0000256" key="5">
    <source>
        <dbReference type="ARBA" id="ARBA00022527"/>
    </source>
</evidence>
<dbReference type="PROSITE" id="PS50143">
    <property type="entry name" value="BIR_REPEAT_2"/>
    <property type="match status" value="1"/>
</dbReference>
<dbReference type="GO" id="GO:0034727">
    <property type="term" value="P:piecemeal microautophagy of the nucleus"/>
    <property type="evidence" value="ECO:0007669"/>
    <property type="project" value="TreeGrafter"/>
</dbReference>
<dbReference type="CDD" id="cd00022">
    <property type="entry name" value="BIR"/>
    <property type="match status" value="1"/>
</dbReference>
<dbReference type="SUPFAM" id="SSF56112">
    <property type="entry name" value="Protein kinase-like (PK-like)"/>
    <property type="match status" value="1"/>
</dbReference>
<keyword evidence="7" id="KW-0677">Repeat</keyword>
<evidence type="ECO:0000256" key="10">
    <source>
        <dbReference type="ARBA" id="ARBA00022840"/>
    </source>
</evidence>
<dbReference type="GO" id="GO:0005829">
    <property type="term" value="C:cytosol"/>
    <property type="evidence" value="ECO:0007669"/>
    <property type="project" value="TreeGrafter"/>
</dbReference>
<dbReference type="GO" id="GO:0004674">
    <property type="term" value="F:protein serine/threonine kinase activity"/>
    <property type="evidence" value="ECO:0007669"/>
    <property type="project" value="UniProtKB-KW"/>
</dbReference>
<dbReference type="InterPro" id="IPR007330">
    <property type="entry name" value="MIT_dom"/>
</dbReference>
<dbReference type="HOGENOM" id="CLU_000288_63_58_1"/>
<gene>
    <name evidence="18" type="primary">8234432</name>
    <name evidence="17" type="ORF">Phum_PHUM418030</name>
</gene>
<feature type="domain" description="Protein kinase" evidence="16">
    <location>
        <begin position="186"/>
        <end position="442"/>
    </location>
</feature>
<dbReference type="CTD" id="8234432"/>
<dbReference type="PROSITE" id="PS00107">
    <property type="entry name" value="PROTEIN_KINASE_ATP"/>
    <property type="match status" value="1"/>
</dbReference>
<dbReference type="EMBL" id="AAZO01005127">
    <property type="status" value="NOT_ANNOTATED_CDS"/>
    <property type="molecule type" value="Genomic_DNA"/>
</dbReference>
<dbReference type="GO" id="GO:0034045">
    <property type="term" value="C:phagophore assembly site membrane"/>
    <property type="evidence" value="ECO:0007669"/>
    <property type="project" value="TreeGrafter"/>
</dbReference>
<dbReference type="Pfam" id="PF00653">
    <property type="entry name" value="BIR"/>
    <property type="match status" value="1"/>
</dbReference>
<dbReference type="OrthoDB" id="346907at2759"/>
<dbReference type="InterPro" id="IPR000719">
    <property type="entry name" value="Prot_kinase_dom"/>
</dbReference>
<comment type="catalytic activity">
    <reaction evidence="13">
        <text>L-threonyl-[protein] + ATP = O-phospho-L-threonyl-[protein] + ADP + H(+)</text>
        <dbReference type="Rhea" id="RHEA:46608"/>
        <dbReference type="Rhea" id="RHEA-COMP:11060"/>
        <dbReference type="Rhea" id="RHEA-COMP:11605"/>
        <dbReference type="ChEBI" id="CHEBI:15378"/>
        <dbReference type="ChEBI" id="CHEBI:30013"/>
        <dbReference type="ChEBI" id="CHEBI:30616"/>
        <dbReference type="ChEBI" id="CHEBI:61977"/>
        <dbReference type="ChEBI" id="CHEBI:456216"/>
        <dbReference type="EC" id="2.7.11.1"/>
    </reaction>
</comment>
<reference evidence="17" key="1">
    <citation type="submission" date="2007-04" db="EMBL/GenBank/DDBJ databases">
        <title>Annotation of Pediculus humanus corporis strain USDA.</title>
        <authorList>
            <person name="Kirkness E."/>
            <person name="Hannick L."/>
            <person name="Hass B."/>
            <person name="Bruggner R."/>
            <person name="Lawson D."/>
            <person name="Bidwell S."/>
            <person name="Joardar V."/>
            <person name="Caler E."/>
            <person name="Walenz B."/>
            <person name="Inman J."/>
            <person name="Schobel S."/>
            <person name="Galinsky K."/>
            <person name="Amedeo P."/>
            <person name="Strausberg R."/>
        </authorList>
    </citation>
    <scope>NUCLEOTIDE SEQUENCE</scope>
    <source>
        <strain evidence="17">USDA</strain>
    </source>
</reference>
<evidence type="ECO:0000256" key="7">
    <source>
        <dbReference type="ARBA" id="ARBA00022737"/>
    </source>
</evidence>
<dbReference type="FunFam" id="1.10.510.10:FF:000571">
    <property type="entry name" value="Maternal embryonic leucine zipper kinase"/>
    <property type="match status" value="1"/>
</dbReference>
<evidence type="ECO:0000313" key="17">
    <source>
        <dbReference type="EMBL" id="EEB16315.1"/>
    </source>
</evidence>
<proteinExistence type="predicted"/>
<dbReference type="SMART" id="SM00238">
    <property type="entry name" value="BIR"/>
    <property type="match status" value="1"/>
</dbReference>
<evidence type="ECO:0000256" key="13">
    <source>
        <dbReference type="ARBA" id="ARBA00047899"/>
    </source>
</evidence>
<dbReference type="GeneID" id="8234432"/>
<evidence type="ECO:0000256" key="12">
    <source>
        <dbReference type="ARBA" id="ARBA00032242"/>
    </source>
</evidence>
<keyword evidence="11" id="KW-0072">Autophagy</keyword>
<dbReference type="InterPro" id="IPR008271">
    <property type="entry name" value="Ser/Thr_kinase_AS"/>
</dbReference>
<keyword evidence="10 15" id="KW-0067">ATP-binding</keyword>
<dbReference type="InterPro" id="IPR011009">
    <property type="entry name" value="Kinase-like_dom_sf"/>
</dbReference>
<dbReference type="PROSITE" id="PS00108">
    <property type="entry name" value="PROTEIN_KINASE_ST"/>
    <property type="match status" value="1"/>
</dbReference>
<dbReference type="InterPro" id="IPR001370">
    <property type="entry name" value="BIR_rpt"/>
</dbReference>
<dbReference type="AlphaFoldDB" id="E0VSF9"/>
<dbReference type="Gene3D" id="1.10.510.10">
    <property type="entry name" value="Transferase(Phosphotransferase) domain 1"/>
    <property type="match status" value="1"/>
</dbReference>
<keyword evidence="4" id="KW-0963">Cytoplasm</keyword>
<keyword evidence="19" id="KW-1185">Reference proteome</keyword>
<dbReference type="GO" id="GO:0000422">
    <property type="term" value="P:autophagy of mitochondrion"/>
    <property type="evidence" value="ECO:0007669"/>
    <property type="project" value="TreeGrafter"/>
</dbReference>
<evidence type="ECO:0000256" key="6">
    <source>
        <dbReference type="ARBA" id="ARBA00022679"/>
    </source>
</evidence>
<dbReference type="SUPFAM" id="SSF116846">
    <property type="entry name" value="MIT domain"/>
    <property type="match status" value="2"/>
</dbReference>
<organism>
    <name type="scientific">Pediculus humanus subsp. corporis</name>
    <name type="common">Body louse</name>
    <dbReference type="NCBI Taxonomy" id="121224"/>
    <lineage>
        <taxon>Eukaryota</taxon>
        <taxon>Metazoa</taxon>
        <taxon>Ecdysozoa</taxon>
        <taxon>Arthropoda</taxon>
        <taxon>Hexapoda</taxon>
        <taxon>Insecta</taxon>
        <taxon>Pterygota</taxon>
        <taxon>Neoptera</taxon>
        <taxon>Paraneoptera</taxon>
        <taxon>Psocodea</taxon>
        <taxon>Troctomorpha</taxon>
        <taxon>Phthiraptera</taxon>
        <taxon>Anoplura</taxon>
        <taxon>Pediculidae</taxon>
        <taxon>Pediculus</taxon>
    </lineage>
</organism>
<evidence type="ECO:0000313" key="18">
    <source>
        <dbReference type="EnsemblMetazoa" id="PHUM418030-PA"/>
    </source>
</evidence>
<dbReference type="PROSITE" id="PS50011">
    <property type="entry name" value="PROTEIN_KINASE_DOM"/>
    <property type="match status" value="1"/>
</dbReference>
<dbReference type="Gene3D" id="1.20.58.80">
    <property type="entry name" value="Phosphotransferase system, lactose/cellobiose-type IIA subunit"/>
    <property type="match status" value="2"/>
</dbReference>
<dbReference type="FunFam" id="3.30.200.20:FF:000042">
    <property type="entry name" value="Aurora kinase A"/>
    <property type="match status" value="1"/>
</dbReference>
<dbReference type="Gene3D" id="1.10.1170.10">
    <property type="entry name" value="Inhibitor Of Apoptosis Protein (2mihbC-IAP-1), Chain A"/>
    <property type="match status" value="1"/>
</dbReference>
<dbReference type="Pfam" id="PF00069">
    <property type="entry name" value="Pkinase"/>
    <property type="match status" value="1"/>
</dbReference>
<feature type="binding site" evidence="15">
    <location>
        <position position="224"/>
    </location>
    <ligand>
        <name>ATP</name>
        <dbReference type="ChEBI" id="CHEBI:30616"/>
    </ligand>
</feature>
<evidence type="ECO:0000256" key="11">
    <source>
        <dbReference type="ARBA" id="ARBA00023006"/>
    </source>
</evidence>
<keyword evidence="5" id="KW-0723">Serine/threonine-protein kinase</keyword>
<evidence type="ECO:0000256" key="15">
    <source>
        <dbReference type="PROSITE-ProRule" id="PRU10141"/>
    </source>
</evidence>
<evidence type="ECO:0000256" key="9">
    <source>
        <dbReference type="ARBA" id="ARBA00022777"/>
    </source>
</evidence>
<dbReference type="OMA" id="RFFTHPF"/>
<evidence type="ECO:0000256" key="4">
    <source>
        <dbReference type="ARBA" id="ARBA00022490"/>
    </source>
</evidence>
<evidence type="ECO:0000256" key="1">
    <source>
        <dbReference type="ARBA" id="ARBA00004496"/>
    </source>
</evidence>
<keyword evidence="6 17" id="KW-0808">Transferase</keyword>
<sequence>MLFEKDRLETFNEHWKDLKGFKFCTPKNFAEAGFYNSSSVKFPDNVKCFACFKELSDWEKNDDPWQEHVKRGSKCPFVIFKKKTNPTVEDFLILLFDIRKIILNQYFEKQIEGIKHKEKVLLKYITDIQKIKKLESNKKKWTKISLQIIWEEFVEIIKQPKQFNKVRDIKTSESSFIKPTPKIDGFSILETLGSGSYSTVYKAACKTGNKEIVAIKCIERSILKGSAVDNVITEIKVLKLLKHDNIVEMKNFFWDQTHIYIILEYCDGGDLSGYIKKCKKLSERTCKKFLQQLALAIKYLRNNNISHMDLKPQNLLLSTKPTLTLKLADFGFSQFLSLQEKQNSLRGSPLYMAPEMLLLQDYDAKVDLWSIGVIIYECLFGKAPYSSKTVEELIEKIKLQKPIEIPEQCGISSECRDLLLRLLQHNPNQRISFNEFFSHSFLDLEHIASPESYRKGVQIVCEAVQCDKEKKYIDAFNLYCEALRYFVPLIIAETNTKKKNALRAKVNEYIARAESLKKFVCISSQNNDIVNSDINGFDHITEGAVFRELNLLWAEDARLGEALEMGCNAEEHYAEGEYRLAFNKFQTCIRILLNVLSTEPSGRRRDLLHNQVQHWMKGAEAAKALLSALDLNDANSAVEKEDSCRLQ</sequence>
<evidence type="ECO:0000256" key="8">
    <source>
        <dbReference type="ARBA" id="ARBA00022741"/>
    </source>
</evidence>
<dbReference type="GO" id="GO:0005524">
    <property type="term" value="F:ATP binding"/>
    <property type="evidence" value="ECO:0007669"/>
    <property type="project" value="UniProtKB-UniRule"/>
</dbReference>
<dbReference type="FunCoup" id="E0VSF9">
    <property type="interactions" value="1357"/>
</dbReference>
<dbReference type="Gene3D" id="3.30.200.20">
    <property type="entry name" value="Phosphorylase Kinase, domain 1"/>
    <property type="match status" value="1"/>
</dbReference>
<dbReference type="PANTHER" id="PTHR24348">
    <property type="entry name" value="SERINE/THREONINE-PROTEIN KINASE UNC-51-RELATED"/>
    <property type="match status" value="1"/>
</dbReference>
<dbReference type="SUPFAM" id="SSF57924">
    <property type="entry name" value="Inhibitor of apoptosis (IAP) repeat"/>
    <property type="match status" value="1"/>
</dbReference>
<dbReference type="SMART" id="SM00220">
    <property type="entry name" value="S_TKc"/>
    <property type="match status" value="1"/>
</dbReference>
<dbReference type="eggNOG" id="KOG0595">
    <property type="taxonomic scope" value="Eukaryota"/>
</dbReference>
<accession>E0VSF9</accession>
<evidence type="ECO:0000313" key="19">
    <source>
        <dbReference type="Proteomes" id="UP000009046"/>
    </source>
</evidence>
<dbReference type="InterPro" id="IPR017441">
    <property type="entry name" value="Protein_kinase_ATP_BS"/>
</dbReference>
<dbReference type="VEuPathDB" id="VectorBase:PHUM418030"/>
<dbReference type="GO" id="GO:0010506">
    <property type="term" value="P:regulation of autophagy"/>
    <property type="evidence" value="ECO:0007669"/>
    <property type="project" value="InterPro"/>
</dbReference>
<dbReference type="STRING" id="121224.E0VSF9"/>
<reference evidence="17" key="2">
    <citation type="submission" date="2007-04" db="EMBL/GenBank/DDBJ databases">
        <title>The genome of the human body louse.</title>
        <authorList>
            <consortium name="The Human Body Louse Genome Consortium"/>
            <person name="Kirkness E."/>
            <person name="Walenz B."/>
            <person name="Hass B."/>
            <person name="Bruggner R."/>
            <person name="Strausberg R."/>
        </authorList>
    </citation>
    <scope>NUCLEOTIDE SEQUENCE</scope>
    <source>
        <strain evidence="17">USDA</strain>
    </source>
</reference>
<dbReference type="EMBL" id="DS235750">
    <property type="protein sequence ID" value="EEB16315.1"/>
    <property type="molecule type" value="Genomic_DNA"/>
</dbReference>
<dbReference type="GO" id="GO:0000045">
    <property type="term" value="P:autophagosome assembly"/>
    <property type="evidence" value="ECO:0007669"/>
    <property type="project" value="TreeGrafter"/>
</dbReference>
<dbReference type="EnsemblMetazoa" id="PHUM418030-RA">
    <property type="protein sequence ID" value="PHUM418030-PA"/>
    <property type="gene ID" value="PHUM418030"/>
</dbReference>
<dbReference type="PANTHER" id="PTHR24348:SF65">
    <property type="entry name" value="SERINE_THREONINE-PROTEIN KINASE ULK3"/>
    <property type="match status" value="1"/>
</dbReference>
<protein>
    <recommendedName>
        <fullName evidence="3">Serine/threonine-protein kinase ULK3</fullName>
        <ecNumber evidence="2">2.7.11.1</ecNumber>
    </recommendedName>
    <alternativeName>
        <fullName evidence="12">Unc-51-like kinase 3</fullName>
    </alternativeName>
</protein>
<evidence type="ECO:0000256" key="14">
    <source>
        <dbReference type="ARBA" id="ARBA00048679"/>
    </source>
</evidence>
<dbReference type="GO" id="GO:0005776">
    <property type="term" value="C:autophagosome"/>
    <property type="evidence" value="ECO:0007669"/>
    <property type="project" value="TreeGrafter"/>
</dbReference>
<keyword evidence="9 17" id="KW-0418">Kinase</keyword>
<reference evidence="18" key="3">
    <citation type="submission" date="2021-02" db="UniProtKB">
        <authorList>
            <consortium name="EnsemblMetazoa"/>
        </authorList>
    </citation>
    <scope>IDENTIFICATION</scope>
    <source>
        <strain evidence="18">USDA</strain>
    </source>
</reference>
<dbReference type="SMART" id="SM00745">
    <property type="entry name" value="MIT"/>
    <property type="match status" value="2"/>
</dbReference>
<dbReference type="InterPro" id="IPR036181">
    <property type="entry name" value="MIT_dom_sf"/>
</dbReference>
<evidence type="ECO:0000256" key="2">
    <source>
        <dbReference type="ARBA" id="ARBA00012513"/>
    </source>
</evidence>